<dbReference type="RefSeq" id="WP_345230020.1">
    <property type="nucleotide sequence ID" value="NZ_BAABIQ010000003.1"/>
</dbReference>
<keyword evidence="3 7" id="KW-0560">Oxidoreductase</keyword>
<evidence type="ECO:0000256" key="5">
    <source>
        <dbReference type="ARBA" id="ARBA00023014"/>
    </source>
</evidence>
<dbReference type="InterPro" id="IPR058578">
    <property type="entry name" value="IspG_TIM"/>
</dbReference>
<feature type="domain" description="IspG TIM-barrel" evidence="8">
    <location>
        <begin position="25"/>
        <end position="293"/>
    </location>
</feature>
<feature type="binding site" evidence="7">
    <location>
        <position position="582"/>
    </location>
    <ligand>
        <name>[4Fe-4S] cluster</name>
        <dbReference type="ChEBI" id="CHEBI:49883"/>
    </ligand>
</feature>
<keyword evidence="4 7" id="KW-0408">Iron</keyword>
<comment type="caution">
    <text evidence="10">The sequence shown here is derived from an EMBL/GenBank/DDBJ whole genome shotgun (WGS) entry which is preliminary data.</text>
</comment>
<comment type="catalytic activity">
    <reaction evidence="7">
        <text>(2E)-4-hydroxy-3-methylbut-2-enyl diphosphate + oxidized [flavodoxin] + H2O + 2 H(+) = 2-C-methyl-D-erythritol 2,4-cyclic diphosphate + reduced [flavodoxin]</text>
        <dbReference type="Rhea" id="RHEA:43604"/>
        <dbReference type="Rhea" id="RHEA-COMP:10622"/>
        <dbReference type="Rhea" id="RHEA-COMP:10623"/>
        <dbReference type="ChEBI" id="CHEBI:15377"/>
        <dbReference type="ChEBI" id="CHEBI:15378"/>
        <dbReference type="ChEBI" id="CHEBI:57618"/>
        <dbReference type="ChEBI" id="CHEBI:58210"/>
        <dbReference type="ChEBI" id="CHEBI:58483"/>
        <dbReference type="ChEBI" id="CHEBI:128753"/>
        <dbReference type="EC" id="1.17.7.3"/>
    </reaction>
</comment>
<name>A0ABP9AEK1_9SPHI</name>
<evidence type="ECO:0000256" key="2">
    <source>
        <dbReference type="ARBA" id="ARBA00022723"/>
    </source>
</evidence>
<evidence type="ECO:0000313" key="10">
    <source>
        <dbReference type="EMBL" id="GAA4780255.1"/>
    </source>
</evidence>
<dbReference type="PIRSF" id="PIRSF037336">
    <property type="entry name" value="IspG_like"/>
    <property type="match status" value="1"/>
</dbReference>
<dbReference type="Gene3D" id="3.20.20.20">
    <property type="entry name" value="Dihydropteroate synthase-like"/>
    <property type="match status" value="1"/>
</dbReference>
<dbReference type="Pfam" id="PF26540">
    <property type="entry name" value="GcpE_C"/>
    <property type="match status" value="1"/>
</dbReference>
<evidence type="ECO:0000259" key="8">
    <source>
        <dbReference type="Pfam" id="PF04551"/>
    </source>
</evidence>
<dbReference type="SUPFAM" id="SSF51717">
    <property type="entry name" value="Dihydropteroate synthetase-like"/>
    <property type="match status" value="1"/>
</dbReference>
<comment type="function">
    <text evidence="7">Converts 2C-methyl-D-erythritol 2,4-cyclodiphosphate (ME-2,4cPP) into 1-hydroxy-2-methyl-2-(E)-butenyl 4-diphosphate.</text>
</comment>
<evidence type="ECO:0000256" key="3">
    <source>
        <dbReference type="ARBA" id="ARBA00023002"/>
    </source>
</evidence>
<evidence type="ECO:0000256" key="4">
    <source>
        <dbReference type="ARBA" id="ARBA00023004"/>
    </source>
</evidence>
<comment type="pathway">
    <text evidence="7">Isoprenoid biosynthesis; isopentenyl diphosphate biosynthesis via DXP pathway; isopentenyl diphosphate from 1-deoxy-D-xylulose 5-phosphate: step 5/6.</text>
</comment>
<evidence type="ECO:0000259" key="9">
    <source>
        <dbReference type="Pfam" id="PF26540"/>
    </source>
</evidence>
<keyword evidence="1 7" id="KW-0004">4Fe-4S</keyword>
<dbReference type="PANTHER" id="PTHR30454">
    <property type="entry name" value="4-HYDROXY-3-METHYLBUT-2-EN-1-YL DIPHOSPHATE SYNTHASE"/>
    <property type="match status" value="1"/>
</dbReference>
<feature type="binding site" evidence="7">
    <location>
        <position position="579"/>
    </location>
    <ligand>
        <name>[4Fe-4S] cluster</name>
        <dbReference type="ChEBI" id="CHEBI:49883"/>
    </ligand>
</feature>
<keyword evidence="11" id="KW-1185">Reference proteome</keyword>
<dbReference type="InterPro" id="IPR017178">
    <property type="entry name" value="IspG_atypical"/>
</dbReference>
<dbReference type="Gene3D" id="3.30.413.10">
    <property type="entry name" value="Sulfite Reductase Hemoprotein, domain 1"/>
    <property type="match status" value="1"/>
</dbReference>
<evidence type="ECO:0000313" key="11">
    <source>
        <dbReference type="Proteomes" id="UP001501411"/>
    </source>
</evidence>
<comment type="similarity">
    <text evidence="7">Belongs to the IspG family.</text>
</comment>
<organism evidence="10 11">
    <name type="scientific">Olivibacter ginsenosidimutans</name>
    <dbReference type="NCBI Taxonomy" id="1176537"/>
    <lineage>
        <taxon>Bacteria</taxon>
        <taxon>Pseudomonadati</taxon>
        <taxon>Bacteroidota</taxon>
        <taxon>Sphingobacteriia</taxon>
        <taxon>Sphingobacteriales</taxon>
        <taxon>Sphingobacteriaceae</taxon>
        <taxon>Olivibacter</taxon>
    </lineage>
</organism>
<accession>A0ABP9AEK1</accession>
<evidence type="ECO:0000256" key="7">
    <source>
        <dbReference type="HAMAP-Rule" id="MF_00159"/>
    </source>
</evidence>
<feature type="binding site" evidence="7">
    <location>
        <position position="620"/>
    </location>
    <ligand>
        <name>[4Fe-4S] cluster</name>
        <dbReference type="ChEBI" id="CHEBI:49883"/>
    </ligand>
</feature>
<keyword evidence="2 7" id="KW-0479">Metal-binding</keyword>
<dbReference type="InterPro" id="IPR045854">
    <property type="entry name" value="NO2/SO3_Rdtase_4Fe4S_sf"/>
</dbReference>
<dbReference type="Proteomes" id="UP001501411">
    <property type="component" value="Unassembled WGS sequence"/>
</dbReference>
<dbReference type="InterPro" id="IPR011005">
    <property type="entry name" value="Dihydropteroate_synth-like_sf"/>
</dbReference>
<reference evidence="11" key="1">
    <citation type="journal article" date="2019" name="Int. J. Syst. Evol. Microbiol.">
        <title>The Global Catalogue of Microorganisms (GCM) 10K type strain sequencing project: providing services to taxonomists for standard genome sequencing and annotation.</title>
        <authorList>
            <consortium name="The Broad Institute Genomics Platform"/>
            <consortium name="The Broad Institute Genome Sequencing Center for Infectious Disease"/>
            <person name="Wu L."/>
            <person name="Ma J."/>
        </authorList>
    </citation>
    <scope>NUCLEOTIDE SEQUENCE [LARGE SCALE GENOMIC DNA]</scope>
    <source>
        <strain evidence="11">JCM 18200</strain>
    </source>
</reference>
<dbReference type="HAMAP" id="MF_00159">
    <property type="entry name" value="IspG"/>
    <property type="match status" value="1"/>
</dbReference>
<proteinExistence type="inferred from homology"/>
<feature type="domain" description="IspG C-terminal" evidence="9">
    <location>
        <begin position="575"/>
        <end position="663"/>
    </location>
</feature>
<dbReference type="EC" id="1.17.7.3" evidence="7"/>
<dbReference type="SUPFAM" id="SSF56014">
    <property type="entry name" value="Nitrite and sulphite reductase 4Fe-4S domain-like"/>
    <property type="match status" value="1"/>
</dbReference>
<dbReference type="Pfam" id="PF04551">
    <property type="entry name" value="GcpE"/>
    <property type="match status" value="1"/>
</dbReference>
<keyword evidence="6 7" id="KW-0414">Isoprene biosynthesis</keyword>
<sequence>MDLAKTLMLPGKYCPSLTHYERWLTREVNIGDVPMGGKHPIRIQSMTTVDTMDTIGSVEQTIRMVEAGCEYVRITAPSIKEANNLAAIKQELRKRGYHVPLVADIHFTPNAAEVAARIVEKVRINPGNYADKKKFDQLSYTTAEYQAELDRIYTKFAPLVKICKEYGTAMRIGTNHGSLSDRIMSHYGDTPEGMVESAMEFIRICEDLHYYNLVISMKSSNPQVMVQAYRLLVEKMVAEGMNYPLHLGVTEAGDGEDGRIKSAVGIGTLLEDGLGDTVRVSLTEEPELEAPVARALINRYVQRAAMIGDSAPAFSQPGINEEPNLAHLLSGKRPTAEVNAFIGGDMVPRVVADLSQKRLIDPMVLKDVGYIYDPLLDKFHMGDQSVDFIYLGDNLPSFTMPGNLKQIFHYPTWLKLQHKTNIHPLYSLNEYVTAQERDAQLNLVCICLDDLEHELFERIPIDQTVVFILETNKVHGMANQRQFFFKLNEWGLDMPVVIKRSYDPKEFDGPVGDPMSSEEPISKLQLYAATDIGALLTDGMGNGIWIDAPATPTARIVSTSFAILQATRSRISKTEYISCPSCGRTLFDLQETTQMIRNRTNHLKGLKIAIMGCIVNGPGEMADADYGYVGAGPDKVTLYRGKEVVKRNVSSVHALDELIEIIRSDGNWVEAPQN</sequence>
<dbReference type="NCBIfam" id="TIGR00612">
    <property type="entry name" value="ispG_gcpE"/>
    <property type="match status" value="1"/>
</dbReference>
<keyword evidence="5 7" id="KW-0411">Iron-sulfur</keyword>
<evidence type="ECO:0000256" key="1">
    <source>
        <dbReference type="ARBA" id="ARBA00022485"/>
    </source>
</evidence>
<evidence type="ECO:0000256" key="6">
    <source>
        <dbReference type="ARBA" id="ARBA00023229"/>
    </source>
</evidence>
<dbReference type="PANTHER" id="PTHR30454:SF0">
    <property type="entry name" value="4-HYDROXY-3-METHYLBUT-2-EN-1-YL DIPHOSPHATE SYNTHASE (FERREDOXIN), CHLOROPLASTIC"/>
    <property type="match status" value="1"/>
</dbReference>
<gene>
    <name evidence="7" type="primary">ispG</name>
    <name evidence="10" type="ORF">GCM10023231_04030</name>
</gene>
<protein>
    <recommendedName>
        <fullName evidence="7">4-hydroxy-3-methylbut-2-en-1-yl diphosphate synthase (flavodoxin)</fullName>
        <ecNumber evidence="7">1.17.7.3</ecNumber>
    </recommendedName>
    <alternativeName>
        <fullName evidence="7">1-hydroxy-2-methyl-2-(E)-butenyl 4-diphosphate synthase</fullName>
    </alternativeName>
</protein>
<feature type="binding site" evidence="7">
    <location>
        <position position="613"/>
    </location>
    <ligand>
        <name>[4Fe-4S] cluster</name>
        <dbReference type="ChEBI" id="CHEBI:49883"/>
    </ligand>
</feature>
<dbReference type="InterPro" id="IPR058579">
    <property type="entry name" value="IspG_C"/>
</dbReference>
<comment type="cofactor">
    <cofactor evidence="7">
        <name>[4Fe-4S] cluster</name>
        <dbReference type="ChEBI" id="CHEBI:49883"/>
    </cofactor>
    <text evidence="7">Binds 1 [4Fe-4S] cluster.</text>
</comment>
<dbReference type="InterPro" id="IPR004588">
    <property type="entry name" value="IspG_bac-typ"/>
</dbReference>
<dbReference type="EMBL" id="BAABIQ010000003">
    <property type="protein sequence ID" value="GAA4780255.1"/>
    <property type="molecule type" value="Genomic_DNA"/>
</dbReference>